<sequence length="164" mass="18722">MGEYSHVAKRGERVNQCCKEVPTGRKHNGTWRMVRGECYLHDNSNCYTEHQNFHGSVATNLPRETPQQQVEEEEEEEVKEEVEEEVEMEEKQESAKALSTDKETESDVRVKIKVLIFLSTRRTSFTSPQTVDGTSKEGSMDPLGTYFLSDKASRLSCLSNRVEA</sequence>
<comment type="caution">
    <text evidence="2">The sequence shown here is derived from an EMBL/GenBank/DDBJ whole genome shotgun (WGS) entry which is preliminary data.</text>
</comment>
<gene>
    <name evidence="2" type="ORF">HZH68_010695</name>
</gene>
<feature type="region of interest" description="Disordered" evidence="1">
    <location>
        <begin position="57"/>
        <end position="103"/>
    </location>
</feature>
<evidence type="ECO:0000256" key="1">
    <source>
        <dbReference type="SAM" id="MobiDB-lite"/>
    </source>
</evidence>
<dbReference type="AlphaFoldDB" id="A0A834JSX9"/>
<feature type="compositionally biased region" description="Basic and acidic residues" evidence="1">
    <location>
        <begin position="89"/>
        <end position="103"/>
    </location>
</feature>
<accession>A0A834JSX9</accession>
<dbReference type="EMBL" id="JACSDZ010000010">
    <property type="protein sequence ID" value="KAF7393876.1"/>
    <property type="molecule type" value="Genomic_DNA"/>
</dbReference>
<proteinExistence type="predicted"/>
<evidence type="ECO:0000313" key="2">
    <source>
        <dbReference type="EMBL" id="KAF7393876.1"/>
    </source>
</evidence>
<organism evidence="2 3">
    <name type="scientific">Vespula germanica</name>
    <name type="common">German yellow jacket</name>
    <name type="synonym">Paravespula germanica</name>
    <dbReference type="NCBI Taxonomy" id="30212"/>
    <lineage>
        <taxon>Eukaryota</taxon>
        <taxon>Metazoa</taxon>
        <taxon>Ecdysozoa</taxon>
        <taxon>Arthropoda</taxon>
        <taxon>Hexapoda</taxon>
        <taxon>Insecta</taxon>
        <taxon>Pterygota</taxon>
        <taxon>Neoptera</taxon>
        <taxon>Endopterygota</taxon>
        <taxon>Hymenoptera</taxon>
        <taxon>Apocrita</taxon>
        <taxon>Aculeata</taxon>
        <taxon>Vespoidea</taxon>
        <taxon>Vespidae</taxon>
        <taxon>Vespinae</taxon>
        <taxon>Vespula</taxon>
    </lineage>
</organism>
<reference evidence="2" key="1">
    <citation type="journal article" date="2020" name="G3 (Bethesda)">
        <title>High-Quality Assemblies for Three Invasive Social Wasps from the &lt;i&gt;Vespula&lt;/i&gt; Genus.</title>
        <authorList>
            <person name="Harrop T.W.R."/>
            <person name="Guhlin J."/>
            <person name="McLaughlin G.M."/>
            <person name="Permina E."/>
            <person name="Stockwell P."/>
            <person name="Gilligan J."/>
            <person name="Le Lec M.F."/>
            <person name="Gruber M.A.M."/>
            <person name="Quinn O."/>
            <person name="Lovegrove M."/>
            <person name="Duncan E.J."/>
            <person name="Remnant E.J."/>
            <person name="Van Eeckhoven J."/>
            <person name="Graham B."/>
            <person name="Knapp R.A."/>
            <person name="Langford K.W."/>
            <person name="Kronenberg Z."/>
            <person name="Press M.O."/>
            <person name="Eacker S.M."/>
            <person name="Wilson-Rankin E.E."/>
            <person name="Purcell J."/>
            <person name="Lester P.J."/>
            <person name="Dearden P.K."/>
        </authorList>
    </citation>
    <scope>NUCLEOTIDE SEQUENCE</scope>
    <source>
        <strain evidence="2">Linc-1</strain>
    </source>
</reference>
<name>A0A834JSX9_VESGE</name>
<feature type="compositionally biased region" description="Acidic residues" evidence="1">
    <location>
        <begin position="70"/>
        <end position="88"/>
    </location>
</feature>
<evidence type="ECO:0000313" key="3">
    <source>
        <dbReference type="Proteomes" id="UP000617340"/>
    </source>
</evidence>
<protein>
    <submittedName>
        <fullName evidence="2">Uncharacterized protein</fullName>
    </submittedName>
</protein>
<keyword evidence="3" id="KW-1185">Reference proteome</keyword>
<dbReference type="Proteomes" id="UP000617340">
    <property type="component" value="Unassembled WGS sequence"/>
</dbReference>